<sequence length="306" mass="32648">MLLNYGFAMAASANITTHTVRANNIDFTYLQCGSGPLALCLHGFPDSANTWRHLLPKLAEAGFCAVAPFMRGFAPTSVAANGAYQTAALSTDANALHEVLGGNSDAVIIGHDWGAPATYGAALLAPERWSRVVGMGVPPWGAMGKAFVGNLEQLQRSWYMFFFQHGLSDFVVSANNLAFIDMLWQQWSPGFVSPVDVDNAKACLAQPENLAATLGYYRATIGAGYRDPQLEEAQAALQSESPTQPLLYLHGSTDGCIGAEVAADAATRAPENARVEIVQGAGHFMQLEQPAVVNELIVNWVTGSSR</sequence>
<gene>
    <name evidence="3" type="ORF">UFOPK2195_00712</name>
</gene>
<evidence type="ECO:0000259" key="2">
    <source>
        <dbReference type="Pfam" id="PF00561"/>
    </source>
</evidence>
<protein>
    <submittedName>
        <fullName evidence="3">Unannotated protein</fullName>
    </submittedName>
</protein>
<dbReference type="EMBL" id="CAEZWH010000127">
    <property type="protein sequence ID" value="CAB4655419.1"/>
    <property type="molecule type" value="Genomic_DNA"/>
</dbReference>
<dbReference type="SUPFAM" id="SSF53474">
    <property type="entry name" value="alpha/beta-Hydrolases"/>
    <property type="match status" value="1"/>
</dbReference>
<dbReference type="Pfam" id="PF00561">
    <property type="entry name" value="Abhydrolase_1"/>
    <property type="match status" value="1"/>
</dbReference>
<dbReference type="InterPro" id="IPR000639">
    <property type="entry name" value="Epox_hydrolase-like"/>
</dbReference>
<dbReference type="InterPro" id="IPR029058">
    <property type="entry name" value="AB_hydrolase_fold"/>
</dbReference>
<dbReference type="InterPro" id="IPR000073">
    <property type="entry name" value="AB_hydrolase_1"/>
</dbReference>
<evidence type="ECO:0000313" key="3">
    <source>
        <dbReference type="EMBL" id="CAB4655419.1"/>
    </source>
</evidence>
<reference evidence="3" key="1">
    <citation type="submission" date="2020-05" db="EMBL/GenBank/DDBJ databases">
        <authorList>
            <person name="Chiriac C."/>
            <person name="Salcher M."/>
            <person name="Ghai R."/>
            <person name="Kavagutti S V."/>
        </authorList>
    </citation>
    <scope>NUCLEOTIDE SEQUENCE</scope>
</reference>
<evidence type="ECO:0000256" key="1">
    <source>
        <dbReference type="ARBA" id="ARBA00022801"/>
    </source>
</evidence>
<organism evidence="3">
    <name type="scientific">freshwater metagenome</name>
    <dbReference type="NCBI Taxonomy" id="449393"/>
    <lineage>
        <taxon>unclassified sequences</taxon>
        <taxon>metagenomes</taxon>
        <taxon>ecological metagenomes</taxon>
    </lineage>
</organism>
<feature type="domain" description="AB hydrolase-1" evidence="2">
    <location>
        <begin position="39"/>
        <end position="290"/>
    </location>
</feature>
<dbReference type="Gene3D" id="3.40.50.1820">
    <property type="entry name" value="alpha/beta hydrolase"/>
    <property type="match status" value="1"/>
</dbReference>
<name>A0A6J6L4R5_9ZZZZ</name>
<dbReference type="PRINTS" id="PR00412">
    <property type="entry name" value="EPOXHYDRLASE"/>
</dbReference>
<dbReference type="GO" id="GO:0016787">
    <property type="term" value="F:hydrolase activity"/>
    <property type="evidence" value="ECO:0007669"/>
    <property type="project" value="UniProtKB-KW"/>
</dbReference>
<proteinExistence type="predicted"/>
<dbReference type="PANTHER" id="PTHR43329">
    <property type="entry name" value="EPOXIDE HYDROLASE"/>
    <property type="match status" value="1"/>
</dbReference>
<keyword evidence="1" id="KW-0378">Hydrolase</keyword>
<accession>A0A6J6L4R5</accession>
<dbReference type="AlphaFoldDB" id="A0A6J6L4R5"/>